<dbReference type="PANTHER" id="PTHR33321:SF12">
    <property type="entry name" value="PLANT BASIC SECRETORY PROTEIN (BSP) FAMILY PROTEIN"/>
    <property type="match status" value="1"/>
</dbReference>
<dbReference type="PROSITE" id="PS51257">
    <property type="entry name" value="PROKAR_LIPOPROTEIN"/>
    <property type="match status" value="1"/>
</dbReference>
<evidence type="ECO:0000313" key="3">
    <source>
        <dbReference type="Proteomes" id="UP000324611"/>
    </source>
</evidence>
<dbReference type="EMBL" id="VUOC01000004">
    <property type="protein sequence ID" value="KAA2238939.1"/>
    <property type="molecule type" value="Genomic_DNA"/>
</dbReference>
<gene>
    <name evidence="2" type="ORF">F0L74_22250</name>
</gene>
<organism evidence="2 3">
    <name type="scientific">Chitinophaga agrisoli</name>
    <dbReference type="NCBI Taxonomy" id="2607653"/>
    <lineage>
        <taxon>Bacteria</taxon>
        <taxon>Pseudomonadati</taxon>
        <taxon>Bacteroidota</taxon>
        <taxon>Chitinophagia</taxon>
        <taxon>Chitinophagales</taxon>
        <taxon>Chitinophagaceae</taxon>
        <taxon>Chitinophaga</taxon>
    </lineage>
</organism>
<feature type="chain" id="PRO_5022924421" evidence="1">
    <location>
        <begin position="27"/>
        <end position="254"/>
    </location>
</feature>
<dbReference type="InterPro" id="IPR007541">
    <property type="entry name" value="Uncharacterised_BSP"/>
</dbReference>
<dbReference type="PANTHER" id="PTHR33321">
    <property type="match status" value="1"/>
</dbReference>
<dbReference type="Proteomes" id="UP000324611">
    <property type="component" value="Unassembled WGS sequence"/>
</dbReference>
<sequence length="254" mass="27820">MSYPLKHVLIAGAVSISLLSACSKSALVTPVEQQNTAVPNEKNGALAPLTLTPVGSVAYTSNGLTVVFTNNYSNLDDALRQRMVNTFFSVYPQLRTRFNTNAATSVTFIMDPNYNGVAATSGTVVRYSASYFQTHASDIDVVTHEIMHIVQAYTGGAPGWLTEGIADYVRYKYGVDNAGAGWSLPNWSSSQSYTDAYRVTARFLVWIERHGHPSIVNDLNTRLRNHTYTSSTWSTLTGETVDQLWADYSANPAL</sequence>
<dbReference type="Pfam" id="PF04450">
    <property type="entry name" value="BSP"/>
    <property type="match status" value="1"/>
</dbReference>
<proteinExistence type="predicted"/>
<feature type="signal peptide" evidence="1">
    <location>
        <begin position="1"/>
        <end position="26"/>
    </location>
</feature>
<reference evidence="2 3" key="1">
    <citation type="submission" date="2019-09" db="EMBL/GenBank/DDBJ databases">
        <title>Chitinophaga ginsengihumi sp. nov., isolated from soil of ginseng rhizosphere.</title>
        <authorList>
            <person name="Lee J."/>
        </authorList>
    </citation>
    <scope>NUCLEOTIDE SEQUENCE [LARGE SCALE GENOMIC DNA]</scope>
    <source>
        <strain evidence="2 3">BN140078</strain>
    </source>
</reference>
<accession>A0A5B2VL81</accession>
<name>A0A5B2VL81_9BACT</name>
<dbReference type="SUPFAM" id="SSF55486">
    <property type="entry name" value="Metalloproteases ('zincins'), catalytic domain"/>
    <property type="match status" value="1"/>
</dbReference>
<evidence type="ECO:0000313" key="2">
    <source>
        <dbReference type="EMBL" id="KAA2238939.1"/>
    </source>
</evidence>
<dbReference type="RefSeq" id="WP_149840118.1">
    <property type="nucleotide sequence ID" value="NZ_VUOC01000004.1"/>
</dbReference>
<keyword evidence="1" id="KW-0732">Signal</keyword>
<comment type="caution">
    <text evidence="2">The sequence shown here is derived from an EMBL/GenBank/DDBJ whole genome shotgun (WGS) entry which is preliminary data.</text>
</comment>
<reference evidence="2 3" key="2">
    <citation type="submission" date="2019-09" db="EMBL/GenBank/DDBJ databases">
        <authorList>
            <person name="Jin C."/>
        </authorList>
    </citation>
    <scope>NUCLEOTIDE SEQUENCE [LARGE SCALE GENOMIC DNA]</scope>
    <source>
        <strain evidence="2 3">BN140078</strain>
    </source>
</reference>
<evidence type="ECO:0000256" key="1">
    <source>
        <dbReference type="SAM" id="SignalP"/>
    </source>
</evidence>
<dbReference type="AlphaFoldDB" id="A0A5B2VL81"/>
<keyword evidence="3" id="KW-1185">Reference proteome</keyword>
<protein>
    <submittedName>
        <fullName evidence="2">Secretory protein</fullName>
    </submittedName>
</protein>